<dbReference type="Proteomes" id="UP001176500">
    <property type="component" value="Unassembled WGS sequence"/>
</dbReference>
<evidence type="ECO:0008006" key="3">
    <source>
        <dbReference type="Google" id="ProtNLM"/>
    </source>
</evidence>
<organism evidence="1 2">
    <name type="scientific">Serratia bockelmannii</name>
    <dbReference type="NCBI Taxonomy" id="2703793"/>
    <lineage>
        <taxon>Bacteria</taxon>
        <taxon>Pseudomonadati</taxon>
        <taxon>Pseudomonadota</taxon>
        <taxon>Gammaproteobacteria</taxon>
        <taxon>Enterobacterales</taxon>
        <taxon>Yersiniaceae</taxon>
        <taxon>Serratia</taxon>
    </lineage>
</organism>
<accession>A0ABT8LX96</accession>
<evidence type="ECO:0000313" key="2">
    <source>
        <dbReference type="Proteomes" id="UP001176500"/>
    </source>
</evidence>
<gene>
    <name evidence="1" type="ORF">QO199_25165</name>
</gene>
<name>A0ABT8LX96_9GAMM</name>
<dbReference type="RefSeq" id="WP_301481426.1">
    <property type="nucleotide sequence ID" value="NZ_JASMRX010000046.1"/>
</dbReference>
<protein>
    <recommendedName>
        <fullName evidence="3">ADP-heptose:LPS heptosyltransferase</fullName>
    </recommendedName>
</protein>
<dbReference type="EMBL" id="JASMRX010000046">
    <property type="protein sequence ID" value="MDN6881933.1"/>
    <property type="molecule type" value="Genomic_DNA"/>
</dbReference>
<proteinExistence type="predicted"/>
<keyword evidence="2" id="KW-1185">Reference proteome</keyword>
<reference evidence="1" key="1">
    <citation type="submission" date="2023-05" db="EMBL/GenBank/DDBJ databases">
        <title>Cannabis rhizosphere genomes.</title>
        <authorList>
            <person name="Goff K.L."/>
        </authorList>
    </citation>
    <scope>NUCLEOTIDE SEQUENCE</scope>
    <source>
        <strain evidence="1">SPPC 2817</strain>
    </source>
</reference>
<evidence type="ECO:0000313" key="1">
    <source>
        <dbReference type="EMBL" id="MDN6881933.1"/>
    </source>
</evidence>
<comment type="caution">
    <text evidence="1">The sequence shown here is derived from an EMBL/GenBank/DDBJ whole genome shotgun (WGS) entry which is preliminary data.</text>
</comment>
<sequence>MTLDISQNNGSLLYNSTDIVSAFDLMNSPVDCGVTRLKKRYVLNRTHESFEINYNSQKKLTIINGMGVTLGDSIVGISALHYIKNLNQKTSIRLIRPRNCHTYVEDIYKEAKNIISEIHYMPYSLKKISPNEINIDIGNQVFWRDFDELEMHDFFFKNIGINPTSVDEAWKKNTWLQKEIPRNKSEKYVLFCPYSSTKLRSIPDKYHYKIIDELYKKHKVSVFGFCNSAHPKYHNVASKCLTTRQYIEMIANSSYVYTCDSSALHIAAGYNIPTFCVFTSIEPGLRARYYSNCSAVYIGDSTVQGLHDTNEESIIRHVETNFEKFYEKI</sequence>